<reference evidence="1" key="2">
    <citation type="submission" date="2021-04" db="EMBL/GenBank/DDBJ databases">
        <authorList>
            <person name="Gilroy R."/>
        </authorList>
    </citation>
    <scope>NUCLEOTIDE SEQUENCE</scope>
    <source>
        <strain evidence="1">USAMLcec2-132</strain>
    </source>
</reference>
<evidence type="ECO:0000313" key="1">
    <source>
        <dbReference type="EMBL" id="HJC25165.1"/>
    </source>
</evidence>
<dbReference type="Proteomes" id="UP000823891">
    <property type="component" value="Unassembled WGS sequence"/>
</dbReference>
<sequence length="46" mass="4921">MKTKAGSEEDGGGCHVGHYALNLPEQTNEKSFALKENKGGAFLSLR</sequence>
<accession>A0A9D2NJN9</accession>
<protein>
    <submittedName>
        <fullName evidence="1">Uncharacterized protein</fullName>
    </submittedName>
</protein>
<comment type="caution">
    <text evidence="1">The sequence shown here is derived from an EMBL/GenBank/DDBJ whole genome shotgun (WGS) entry which is preliminary data.</text>
</comment>
<name>A0A9D2NJN9_9FIRM</name>
<dbReference type="AlphaFoldDB" id="A0A9D2NJN9"/>
<gene>
    <name evidence="1" type="ORF">H9761_15930</name>
</gene>
<reference evidence="1" key="1">
    <citation type="journal article" date="2021" name="PeerJ">
        <title>Extensive microbial diversity within the chicken gut microbiome revealed by metagenomics and culture.</title>
        <authorList>
            <person name="Gilroy R."/>
            <person name="Ravi A."/>
            <person name="Getino M."/>
            <person name="Pursley I."/>
            <person name="Horton D.L."/>
            <person name="Alikhan N.F."/>
            <person name="Baker D."/>
            <person name="Gharbi K."/>
            <person name="Hall N."/>
            <person name="Watson M."/>
            <person name="Adriaenssens E.M."/>
            <person name="Foster-Nyarko E."/>
            <person name="Jarju S."/>
            <person name="Secka A."/>
            <person name="Antonio M."/>
            <person name="Oren A."/>
            <person name="Chaudhuri R.R."/>
            <person name="La Ragione R."/>
            <person name="Hildebrand F."/>
            <person name="Pallen M.J."/>
        </authorList>
    </citation>
    <scope>NUCLEOTIDE SEQUENCE</scope>
    <source>
        <strain evidence="1">USAMLcec2-132</strain>
    </source>
</reference>
<proteinExistence type="predicted"/>
<evidence type="ECO:0000313" key="2">
    <source>
        <dbReference type="Proteomes" id="UP000823891"/>
    </source>
</evidence>
<organism evidence="1 2">
    <name type="scientific">Candidatus Eisenbergiella merdavium</name>
    <dbReference type="NCBI Taxonomy" id="2838551"/>
    <lineage>
        <taxon>Bacteria</taxon>
        <taxon>Bacillati</taxon>
        <taxon>Bacillota</taxon>
        <taxon>Clostridia</taxon>
        <taxon>Lachnospirales</taxon>
        <taxon>Lachnospiraceae</taxon>
        <taxon>Eisenbergiella</taxon>
    </lineage>
</organism>
<dbReference type="EMBL" id="DWWS01000055">
    <property type="protein sequence ID" value="HJC25165.1"/>
    <property type="molecule type" value="Genomic_DNA"/>
</dbReference>